<evidence type="ECO:0000259" key="3">
    <source>
        <dbReference type="Pfam" id="PF22672"/>
    </source>
</evidence>
<proteinExistence type="predicted"/>
<sequence>YVPQFLRWFDEWSEEFCRKRNITLKSAKEACRDDEKKLYCSQNGFDCTKLIRNKNYCSRDSKCTTCSNKCISYDLWLRDRREEFQKQKTKYTKEIGKYISSNGISNININNKYYENFYKKLKKEEYEKVDDFLKLLNNGSYCKTENTEDAIDFNGTDDKDAFDRSEYCQPCPNCVVQCKDGKCQQKKKNGTCEEPQINTVVRDMTPTPIKVLFSGDHQKDITEKLSSFCKNPESENNRDYQTWQCYYKSSDYNNCEMKGSSYKVEGDPNIIVSHECFHLWVQSLLIDTIKWETKLKKCINNTNVTNCYNKCNKNCECFENWVEQKKKEWENVNDVYKDQKQSLSIYYKNLNNLFD</sequence>
<evidence type="ECO:0000259" key="2">
    <source>
        <dbReference type="Pfam" id="PF21807"/>
    </source>
</evidence>
<feature type="domain" description="Duffy-binding-like" evidence="1">
    <location>
        <begin position="277"/>
        <end position="350"/>
    </location>
</feature>
<dbReference type="EMBL" id="KI926331">
    <property type="protein sequence ID" value="ETW37992.1"/>
    <property type="molecule type" value="Genomic_DNA"/>
</dbReference>
<reference evidence="4 5" key="2">
    <citation type="submission" date="2013-02" db="EMBL/GenBank/DDBJ databases">
        <title>The Genome Sequence of Plasmodium falciparum Tanzania (2000708).</title>
        <authorList>
            <consortium name="The Broad Institute Genome Sequencing Platform"/>
            <consortium name="The Broad Institute Genome Sequencing Center for Infectious Disease"/>
            <person name="Neafsey D."/>
            <person name="Cheeseman I."/>
            <person name="Volkman S."/>
            <person name="Adams J."/>
            <person name="Walker B."/>
            <person name="Young S.K."/>
            <person name="Zeng Q."/>
            <person name="Gargeya S."/>
            <person name="Fitzgerald M."/>
            <person name="Haas B."/>
            <person name="Abouelleil A."/>
            <person name="Alvarado L."/>
            <person name="Arachchi H.M."/>
            <person name="Berlin A.M."/>
            <person name="Chapman S.B."/>
            <person name="Dewar J."/>
            <person name="Goldberg J."/>
            <person name="Griggs A."/>
            <person name="Gujja S."/>
            <person name="Hansen M."/>
            <person name="Howarth C."/>
            <person name="Imamovic A."/>
            <person name="Larimer J."/>
            <person name="McCowan C."/>
            <person name="Murphy C."/>
            <person name="Neiman D."/>
            <person name="Pearson M."/>
            <person name="Priest M."/>
            <person name="Roberts A."/>
            <person name="Saif S."/>
            <person name="Shea T."/>
            <person name="Sisk P."/>
            <person name="Sykes S."/>
            <person name="Wortman J."/>
            <person name="Nusbaum C."/>
            <person name="Birren B."/>
        </authorList>
    </citation>
    <scope>NUCLEOTIDE SEQUENCE [LARGE SCALE GENOMIC DNA]</scope>
    <source>
        <strain evidence="5">Tanzania (2000708)</strain>
    </source>
</reference>
<evidence type="ECO:0000313" key="4">
    <source>
        <dbReference type="EMBL" id="ETW37992.1"/>
    </source>
</evidence>
<evidence type="ECO:0000259" key="1">
    <source>
        <dbReference type="Pfam" id="PF03011"/>
    </source>
</evidence>
<evidence type="ECO:0000313" key="5">
    <source>
        <dbReference type="Proteomes" id="UP000030708"/>
    </source>
</evidence>
<dbReference type="Gene3D" id="1.20.58.830">
    <property type="match status" value="1"/>
</dbReference>
<dbReference type="InterPro" id="IPR004258">
    <property type="entry name" value="DBL"/>
</dbReference>
<accession>A0A024WB62</accession>
<feature type="domain" description="Duffy-binding-like" evidence="3">
    <location>
        <begin position="11"/>
        <end position="166"/>
    </location>
</feature>
<reference evidence="4 5" key="1">
    <citation type="submission" date="2013-02" db="EMBL/GenBank/DDBJ databases">
        <title>The Genome Annotation of Plasmodium falciparum Tanzania (2000708).</title>
        <authorList>
            <consortium name="The Broad Institute Genome Sequencing Platform"/>
            <consortium name="The Broad Institute Genome Sequencing Center for Infectious Disease"/>
            <person name="Neafsey D."/>
            <person name="Hoffman S."/>
            <person name="Volkman S."/>
            <person name="Rosenthal P."/>
            <person name="Walker B."/>
            <person name="Young S.K."/>
            <person name="Zeng Q."/>
            <person name="Gargeya S."/>
            <person name="Fitzgerald M."/>
            <person name="Haas B."/>
            <person name="Abouelleil A."/>
            <person name="Allen A.W."/>
            <person name="Alvarado L."/>
            <person name="Arachchi H.M."/>
            <person name="Berlin A.M."/>
            <person name="Chapman S.B."/>
            <person name="Gainer-Dewar J."/>
            <person name="Goldberg J."/>
            <person name="Griggs A."/>
            <person name="Gujja S."/>
            <person name="Hansen M."/>
            <person name="Howarth C."/>
            <person name="Imamovic A."/>
            <person name="Ireland A."/>
            <person name="Larimer J."/>
            <person name="McCowan C."/>
            <person name="Murphy C."/>
            <person name="Pearson M."/>
            <person name="Poon T.W."/>
            <person name="Priest M."/>
            <person name="Roberts A."/>
            <person name="Saif S."/>
            <person name="Shea T."/>
            <person name="Sisk P."/>
            <person name="Sykes S."/>
            <person name="Wortman J."/>
            <person name="Nusbaum C."/>
            <person name="Birren B."/>
        </authorList>
    </citation>
    <scope>NUCLEOTIDE SEQUENCE [LARGE SCALE GENOMIC DNA]</scope>
    <source>
        <strain evidence="5">Tanzania (2000708)</strain>
    </source>
</reference>
<dbReference type="Pfam" id="PF22672">
    <property type="entry name" value="DBL_C"/>
    <property type="match status" value="1"/>
</dbReference>
<dbReference type="AlphaFoldDB" id="A0A024WB62"/>
<dbReference type="Gene3D" id="1.20.58.1930">
    <property type="match status" value="1"/>
</dbReference>
<dbReference type="InterPro" id="IPR049158">
    <property type="entry name" value="PfEMP1_CIDRalpha1_dom"/>
</dbReference>
<gene>
    <name evidence="4" type="ORF">PFTANZ_01306</name>
</gene>
<protein>
    <submittedName>
        <fullName evidence="4">Uncharacterized protein</fullName>
    </submittedName>
</protein>
<dbReference type="FunFam" id="1.20.58.830:FF:000005">
    <property type="entry name" value="Erythrocyte membrane protein 1, PfEMP1"/>
    <property type="match status" value="1"/>
</dbReference>
<feature type="domain" description="PfEMP1 CIDRalpha1" evidence="2">
    <location>
        <begin position="207"/>
        <end position="260"/>
    </location>
</feature>
<dbReference type="InterPro" id="IPR054595">
    <property type="entry name" value="DBL_C"/>
</dbReference>
<dbReference type="Pfam" id="PF03011">
    <property type="entry name" value="PFEMP"/>
    <property type="match status" value="1"/>
</dbReference>
<dbReference type="Proteomes" id="UP000030708">
    <property type="component" value="Unassembled WGS sequence"/>
</dbReference>
<feature type="non-terminal residue" evidence="4">
    <location>
        <position position="355"/>
    </location>
</feature>
<dbReference type="Pfam" id="PF21807">
    <property type="entry name" value="PfEMP1_CIDRalpha1_dom"/>
    <property type="match status" value="1"/>
</dbReference>
<feature type="non-terminal residue" evidence="4">
    <location>
        <position position="1"/>
    </location>
</feature>
<dbReference type="SUPFAM" id="SSF140924">
    <property type="entry name" value="Duffy binding domain-like"/>
    <property type="match status" value="2"/>
</dbReference>
<name>A0A024WB62_PLAFA</name>
<organism evidence="4 5">
    <name type="scientific">Plasmodium falciparum Tanzania</name>
    <name type="common">2000708</name>
    <dbReference type="NCBI Taxonomy" id="1036725"/>
    <lineage>
        <taxon>Eukaryota</taxon>
        <taxon>Sar</taxon>
        <taxon>Alveolata</taxon>
        <taxon>Apicomplexa</taxon>
        <taxon>Aconoidasida</taxon>
        <taxon>Haemosporida</taxon>
        <taxon>Plasmodiidae</taxon>
        <taxon>Plasmodium</taxon>
        <taxon>Plasmodium (Laverania)</taxon>
    </lineage>
</organism>